<evidence type="ECO:0000313" key="1">
    <source>
        <dbReference type="EMBL" id="TWT85133.1"/>
    </source>
</evidence>
<accession>A0A5C5ZF09</accession>
<dbReference type="Proteomes" id="UP000315010">
    <property type="component" value="Unassembled WGS sequence"/>
</dbReference>
<comment type="caution">
    <text evidence="1">The sequence shown here is derived from an EMBL/GenBank/DDBJ whole genome shotgun (WGS) entry which is preliminary data.</text>
</comment>
<dbReference type="AlphaFoldDB" id="A0A5C5ZF09"/>
<reference evidence="1 2" key="1">
    <citation type="submission" date="2019-02" db="EMBL/GenBank/DDBJ databases">
        <title>Deep-cultivation of Planctomycetes and their phenomic and genomic characterization uncovers novel biology.</title>
        <authorList>
            <person name="Wiegand S."/>
            <person name="Jogler M."/>
            <person name="Boedeker C."/>
            <person name="Pinto D."/>
            <person name="Vollmers J."/>
            <person name="Rivas-Marin E."/>
            <person name="Kohn T."/>
            <person name="Peeters S.H."/>
            <person name="Heuer A."/>
            <person name="Rast P."/>
            <person name="Oberbeckmann S."/>
            <person name="Bunk B."/>
            <person name="Jeske O."/>
            <person name="Meyerdierks A."/>
            <person name="Storesund J.E."/>
            <person name="Kallscheuer N."/>
            <person name="Luecker S."/>
            <person name="Lage O.M."/>
            <person name="Pohl T."/>
            <person name="Merkel B.J."/>
            <person name="Hornburger P."/>
            <person name="Mueller R.-W."/>
            <person name="Bruemmer F."/>
            <person name="Labrenz M."/>
            <person name="Spormann A.M."/>
            <person name="Op Den Camp H."/>
            <person name="Overmann J."/>
            <person name="Amann R."/>
            <person name="Jetten M.S.M."/>
            <person name="Mascher T."/>
            <person name="Medema M.H."/>
            <person name="Devos D.P."/>
            <person name="Kaster A.-K."/>
            <person name="Ovreas L."/>
            <person name="Rohde M."/>
            <person name="Galperin M.Y."/>
            <person name="Jogler C."/>
        </authorList>
    </citation>
    <scope>NUCLEOTIDE SEQUENCE [LARGE SCALE GENOMIC DNA]</scope>
    <source>
        <strain evidence="1 2">CA13</strain>
    </source>
</reference>
<name>A0A5C5ZF09_9BACT</name>
<protein>
    <submittedName>
        <fullName evidence="1">Uncharacterized protein</fullName>
    </submittedName>
</protein>
<organism evidence="1 2">
    <name type="scientific">Novipirellula herctigrandis</name>
    <dbReference type="NCBI Taxonomy" id="2527986"/>
    <lineage>
        <taxon>Bacteria</taxon>
        <taxon>Pseudomonadati</taxon>
        <taxon>Planctomycetota</taxon>
        <taxon>Planctomycetia</taxon>
        <taxon>Pirellulales</taxon>
        <taxon>Pirellulaceae</taxon>
        <taxon>Novipirellula</taxon>
    </lineage>
</organism>
<sequence>MYSIDFFGNGLRRCSFEDKSPKQILLGPSILASNDGWAISLTDIGIPWGASVSQRSIGICFLSSSVGP</sequence>
<evidence type="ECO:0000313" key="2">
    <source>
        <dbReference type="Proteomes" id="UP000315010"/>
    </source>
</evidence>
<gene>
    <name evidence="1" type="ORF">CA13_66150</name>
</gene>
<keyword evidence="2" id="KW-1185">Reference proteome</keyword>
<proteinExistence type="predicted"/>
<dbReference type="EMBL" id="SJPJ01000001">
    <property type="protein sequence ID" value="TWT85133.1"/>
    <property type="molecule type" value="Genomic_DNA"/>
</dbReference>